<organism evidence="1 2">
    <name type="scientific">Trujillonella endophytica</name>
    <dbReference type="NCBI Taxonomy" id="673521"/>
    <lineage>
        <taxon>Bacteria</taxon>
        <taxon>Bacillati</taxon>
        <taxon>Actinomycetota</taxon>
        <taxon>Actinomycetes</taxon>
        <taxon>Geodermatophilales</taxon>
        <taxon>Geodermatophilaceae</taxon>
        <taxon>Trujillonella</taxon>
    </lineage>
</organism>
<dbReference type="Proteomes" id="UP000198960">
    <property type="component" value="Unassembled WGS sequence"/>
</dbReference>
<name>A0A1H8U3F5_9ACTN</name>
<dbReference type="RefSeq" id="WP_091943837.1">
    <property type="nucleotide sequence ID" value="NZ_FOEE01000007.1"/>
</dbReference>
<sequence length="154" mass="16132">MTAPDGVTFETTLTATGNNTGIAVPDELIERLGAGRRPPVLVDLNGHRYRTTVGVMGGTSMVSVSAAVRKATGLAGGDPVRVTLTVADTPREVEIPADLAAALAADAIAGAFFATLSTSLQRYHCDTVAGAKSPETRQRRIDKALALFREGRQR</sequence>
<evidence type="ECO:0000313" key="1">
    <source>
        <dbReference type="EMBL" id="SEO97596.1"/>
    </source>
</evidence>
<dbReference type="InterPro" id="IPR015018">
    <property type="entry name" value="DUF1905"/>
</dbReference>
<keyword evidence="2" id="KW-1185">Reference proteome</keyword>
<reference evidence="2" key="1">
    <citation type="submission" date="2016-10" db="EMBL/GenBank/DDBJ databases">
        <authorList>
            <person name="Varghese N."/>
            <person name="Submissions S."/>
        </authorList>
    </citation>
    <scope>NUCLEOTIDE SEQUENCE [LARGE SCALE GENOMIC DNA]</scope>
    <source>
        <strain evidence="2">DSM 45413</strain>
    </source>
</reference>
<dbReference type="EMBL" id="FOEE01000007">
    <property type="protein sequence ID" value="SEO97596.1"/>
    <property type="molecule type" value="Genomic_DNA"/>
</dbReference>
<dbReference type="InterPro" id="IPR037079">
    <property type="entry name" value="AF2212/PG0164-like_sf"/>
</dbReference>
<proteinExistence type="predicted"/>
<accession>A0A1H8U3F5</accession>
<evidence type="ECO:0008006" key="3">
    <source>
        <dbReference type="Google" id="ProtNLM"/>
    </source>
</evidence>
<gene>
    <name evidence="1" type="ORF">SAMN05660991_02654</name>
</gene>
<dbReference type="STRING" id="673521.SAMN05660991_02654"/>
<dbReference type="SUPFAM" id="SSF141694">
    <property type="entry name" value="AF2212/PG0164-like"/>
    <property type="match status" value="1"/>
</dbReference>
<protein>
    <recommendedName>
        <fullName evidence="3">Bacteriocin-protection, YdeI or OmpD-Associated</fullName>
    </recommendedName>
</protein>
<dbReference type="OrthoDB" id="2604865at2"/>
<evidence type="ECO:0000313" key="2">
    <source>
        <dbReference type="Proteomes" id="UP000198960"/>
    </source>
</evidence>
<dbReference type="Pfam" id="PF08922">
    <property type="entry name" value="DUF1905"/>
    <property type="match status" value="1"/>
</dbReference>
<dbReference type="AlphaFoldDB" id="A0A1H8U3F5"/>
<dbReference type="Gene3D" id="2.40.30.100">
    <property type="entry name" value="AF2212/PG0164-like"/>
    <property type="match status" value="1"/>
</dbReference>
<dbReference type="Pfam" id="PF13376">
    <property type="entry name" value="OmdA"/>
    <property type="match status" value="1"/>
</dbReference>